<dbReference type="PANTHER" id="PTHR34661:SF2">
    <property type="entry name" value="SHSP DOMAIN-CONTAINING PROTEIN"/>
    <property type="match status" value="1"/>
</dbReference>
<reference evidence="1" key="2">
    <citation type="submission" date="2022-03" db="EMBL/GenBank/DDBJ databases">
        <title>Draft title - Genomic analysis of global carrot germplasm unveils the trajectory of domestication and the origin of high carotenoid orange carrot.</title>
        <authorList>
            <person name="Iorizzo M."/>
            <person name="Ellison S."/>
            <person name="Senalik D."/>
            <person name="Macko-Podgorni A."/>
            <person name="Grzebelus D."/>
            <person name="Bostan H."/>
            <person name="Rolling W."/>
            <person name="Curaba J."/>
            <person name="Simon P."/>
        </authorList>
    </citation>
    <scope>NUCLEOTIDE SEQUENCE</scope>
    <source>
        <tissue evidence="1">Leaf</tissue>
    </source>
</reference>
<dbReference type="InterPro" id="IPR008978">
    <property type="entry name" value="HSP20-like_chaperone"/>
</dbReference>
<accession>A0AAF0XAP4</accession>
<dbReference type="InterPro" id="IPR039321">
    <property type="entry name" value="IDM2/3-like"/>
</dbReference>
<name>A0AAF0XAP4_DAUCS</name>
<dbReference type="Gene3D" id="2.60.40.790">
    <property type="match status" value="1"/>
</dbReference>
<proteinExistence type="predicted"/>
<evidence type="ECO:0000313" key="1">
    <source>
        <dbReference type="EMBL" id="WOH03612.1"/>
    </source>
</evidence>
<evidence type="ECO:0008006" key="3">
    <source>
        <dbReference type="Google" id="ProtNLM"/>
    </source>
</evidence>
<gene>
    <name evidence="1" type="ORF">DCAR_0623011</name>
</gene>
<dbReference type="SUPFAM" id="SSF49764">
    <property type="entry name" value="HSP20-like chaperones"/>
    <property type="match status" value="1"/>
</dbReference>
<organism evidence="1 2">
    <name type="scientific">Daucus carota subsp. sativus</name>
    <name type="common">Carrot</name>
    <dbReference type="NCBI Taxonomy" id="79200"/>
    <lineage>
        <taxon>Eukaryota</taxon>
        <taxon>Viridiplantae</taxon>
        <taxon>Streptophyta</taxon>
        <taxon>Embryophyta</taxon>
        <taxon>Tracheophyta</taxon>
        <taxon>Spermatophyta</taxon>
        <taxon>Magnoliopsida</taxon>
        <taxon>eudicotyledons</taxon>
        <taxon>Gunneridae</taxon>
        <taxon>Pentapetalae</taxon>
        <taxon>asterids</taxon>
        <taxon>campanulids</taxon>
        <taxon>Apiales</taxon>
        <taxon>Apiaceae</taxon>
        <taxon>Apioideae</taxon>
        <taxon>Scandiceae</taxon>
        <taxon>Daucinae</taxon>
        <taxon>Daucus</taxon>
        <taxon>Daucus sect. Daucus</taxon>
    </lineage>
</organism>
<dbReference type="EMBL" id="CP093348">
    <property type="protein sequence ID" value="WOH03612.1"/>
    <property type="molecule type" value="Genomic_DNA"/>
</dbReference>
<dbReference type="CDD" id="cd06464">
    <property type="entry name" value="ACD_sHsps-like"/>
    <property type="match status" value="1"/>
</dbReference>
<evidence type="ECO:0000313" key="2">
    <source>
        <dbReference type="Proteomes" id="UP000077755"/>
    </source>
</evidence>
<dbReference type="Proteomes" id="UP000077755">
    <property type="component" value="Chromosome 6"/>
</dbReference>
<reference evidence="1" key="1">
    <citation type="journal article" date="2016" name="Nat. Genet.">
        <title>A high-quality carrot genome assembly provides new insights into carotenoid accumulation and asterid genome evolution.</title>
        <authorList>
            <person name="Iorizzo M."/>
            <person name="Ellison S."/>
            <person name="Senalik D."/>
            <person name="Zeng P."/>
            <person name="Satapoomin P."/>
            <person name="Huang J."/>
            <person name="Bowman M."/>
            <person name="Iovene M."/>
            <person name="Sanseverino W."/>
            <person name="Cavagnaro P."/>
            <person name="Yildiz M."/>
            <person name="Macko-Podgorni A."/>
            <person name="Moranska E."/>
            <person name="Grzebelus E."/>
            <person name="Grzebelus D."/>
            <person name="Ashrafi H."/>
            <person name="Zheng Z."/>
            <person name="Cheng S."/>
            <person name="Spooner D."/>
            <person name="Van Deynze A."/>
            <person name="Simon P."/>
        </authorList>
    </citation>
    <scope>NUCLEOTIDE SEQUENCE</scope>
    <source>
        <tissue evidence="1">Leaf</tissue>
    </source>
</reference>
<dbReference type="PANTHER" id="PTHR34661">
    <property type="entry name" value="INCREASED DNA METHYLATION 3"/>
    <property type="match status" value="1"/>
</dbReference>
<keyword evidence="2" id="KW-1185">Reference proteome</keyword>
<sequence>MSTNLGTGNPLLKPVVTKTGTASKGTVGASLGKVDISASEKAYSFQVALAGVCGNQSNMKCSVRDDGRVKIEGVVTDSSLRSDGVLYEVKVQEFSPPGPFSISFDLPGPVDPRLTAFDFKHGILDATVMKFRIPYFPNNH</sequence>
<protein>
    <recommendedName>
        <fullName evidence="3">SHSP domain-containing protein</fullName>
    </recommendedName>
</protein>
<dbReference type="GO" id="GO:0005634">
    <property type="term" value="C:nucleus"/>
    <property type="evidence" value="ECO:0007669"/>
    <property type="project" value="TreeGrafter"/>
</dbReference>
<dbReference type="AlphaFoldDB" id="A0AAF0XAP4"/>